<dbReference type="OrthoDB" id="3270336at2759"/>
<evidence type="ECO:0000313" key="2">
    <source>
        <dbReference type="EMBL" id="TEB22049.1"/>
    </source>
</evidence>
<proteinExistence type="predicted"/>
<dbReference type="EMBL" id="QPFP01000398">
    <property type="protein sequence ID" value="TEB14170.1"/>
    <property type="molecule type" value="Genomic_DNA"/>
</dbReference>
<evidence type="ECO:0000313" key="4">
    <source>
        <dbReference type="Proteomes" id="UP000298030"/>
    </source>
</evidence>
<reference evidence="1 4" key="1">
    <citation type="journal article" date="2019" name="Nat. Ecol. Evol.">
        <title>Megaphylogeny resolves global patterns of mushroom evolution.</title>
        <authorList>
            <person name="Varga T."/>
            <person name="Krizsan K."/>
            <person name="Foldi C."/>
            <person name="Dima B."/>
            <person name="Sanchez-Garcia M."/>
            <person name="Sanchez-Ramirez S."/>
            <person name="Szollosi G.J."/>
            <person name="Szarkandi J.G."/>
            <person name="Papp V."/>
            <person name="Albert L."/>
            <person name="Andreopoulos W."/>
            <person name="Angelini C."/>
            <person name="Antonin V."/>
            <person name="Barry K.W."/>
            <person name="Bougher N.L."/>
            <person name="Buchanan P."/>
            <person name="Buyck B."/>
            <person name="Bense V."/>
            <person name="Catcheside P."/>
            <person name="Chovatia M."/>
            <person name="Cooper J."/>
            <person name="Damon W."/>
            <person name="Desjardin D."/>
            <person name="Finy P."/>
            <person name="Geml J."/>
            <person name="Haridas S."/>
            <person name="Hughes K."/>
            <person name="Justo A."/>
            <person name="Karasinski D."/>
            <person name="Kautmanova I."/>
            <person name="Kiss B."/>
            <person name="Kocsube S."/>
            <person name="Kotiranta H."/>
            <person name="LaButti K.M."/>
            <person name="Lechner B.E."/>
            <person name="Liimatainen K."/>
            <person name="Lipzen A."/>
            <person name="Lukacs Z."/>
            <person name="Mihaltcheva S."/>
            <person name="Morgado L.N."/>
            <person name="Niskanen T."/>
            <person name="Noordeloos M.E."/>
            <person name="Ohm R.A."/>
            <person name="Ortiz-Santana B."/>
            <person name="Ovrebo C."/>
            <person name="Racz N."/>
            <person name="Riley R."/>
            <person name="Savchenko A."/>
            <person name="Shiryaev A."/>
            <person name="Soop K."/>
            <person name="Spirin V."/>
            <person name="Szebenyi C."/>
            <person name="Tomsovsky M."/>
            <person name="Tulloss R.E."/>
            <person name="Uehling J."/>
            <person name="Grigoriev I.V."/>
            <person name="Vagvolgyi C."/>
            <person name="Papp T."/>
            <person name="Martin F.M."/>
            <person name="Miettinen O."/>
            <person name="Hibbett D.S."/>
            <person name="Nagy L.G."/>
        </authorList>
    </citation>
    <scope>NUCLEOTIDE SEQUENCE [LARGE SCALE GENOMIC DNA]</scope>
    <source>
        <strain evidence="1 4">FP101781</strain>
    </source>
</reference>
<feature type="non-terminal residue" evidence="1">
    <location>
        <position position="1"/>
    </location>
</feature>
<dbReference type="EMBL" id="QPFP01000098">
    <property type="protein sequence ID" value="TEB22049.1"/>
    <property type="molecule type" value="Genomic_DNA"/>
</dbReference>
<name>A0A4Y7RYR4_COPMI</name>
<evidence type="ECO:0000313" key="1">
    <source>
        <dbReference type="EMBL" id="TEB14170.1"/>
    </source>
</evidence>
<comment type="caution">
    <text evidence="1">The sequence shown here is derived from an EMBL/GenBank/DDBJ whole genome shotgun (WGS) entry which is preliminary data.</text>
</comment>
<dbReference type="EMBL" id="QPFP01000062">
    <property type="protein sequence ID" value="TEB24919.1"/>
    <property type="molecule type" value="Genomic_DNA"/>
</dbReference>
<evidence type="ECO:0000313" key="3">
    <source>
        <dbReference type="EMBL" id="TEB24919.1"/>
    </source>
</evidence>
<keyword evidence="4" id="KW-1185">Reference proteome</keyword>
<dbReference type="Proteomes" id="UP000298030">
    <property type="component" value="Unassembled WGS sequence"/>
</dbReference>
<gene>
    <name evidence="3" type="ORF">FA13DRAFT_1638219</name>
    <name evidence="2" type="ORF">FA13DRAFT_1641969</name>
    <name evidence="1" type="ORF">FA13DRAFT_1651995</name>
</gene>
<protein>
    <submittedName>
        <fullName evidence="1">Uncharacterized protein</fullName>
    </submittedName>
</protein>
<organism evidence="1 4">
    <name type="scientific">Coprinellus micaceus</name>
    <name type="common">Glistening ink-cap mushroom</name>
    <name type="synonym">Coprinus micaceus</name>
    <dbReference type="NCBI Taxonomy" id="71717"/>
    <lineage>
        <taxon>Eukaryota</taxon>
        <taxon>Fungi</taxon>
        <taxon>Dikarya</taxon>
        <taxon>Basidiomycota</taxon>
        <taxon>Agaricomycotina</taxon>
        <taxon>Agaricomycetes</taxon>
        <taxon>Agaricomycetidae</taxon>
        <taxon>Agaricales</taxon>
        <taxon>Agaricineae</taxon>
        <taxon>Psathyrellaceae</taxon>
        <taxon>Coprinellus</taxon>
    </lineage>
</organism>
<sequence>WPTPSAWRKSGMDTGEWSKDAETWFQINLDRLRRGEGRPKSSGGWRGAIKMASSSRGVWSNYDTMVMDAFFS</sequence>
<dbReference type="AlphaFoldDB" id="A0A4Y7RYR4"/>
<accession>A0A4Y7RYR4</accession>